<organism evidence="9 10">
    <name type="scientific">Wickerhamomyces ciferrii (strain ATCC 14091 / BCRC 22168 / CBS 111 / JCM 3599 / NBRC 0793 / NRRL Y-1031 F-60-10)</name>
    <name type="common">Yeast</name>
    <name type="synonym">Pichia ciferrii</name>
    <dbReference type="NCBI Taxonomy" id="1206466"/>
    <lineage>
        <taxon>Eukaryota</taxon>
        <taxon>Fungi</taxon>
        <taxon>Dikarya</taxon>
        <taxon>Ascomycota</taxon>
        <taxon>Saccharomycotina</taxon>
        <taxon>Saccharomycetes</taxon>
        <taxon>Phaffomycetales</taxon>
        <taxon>Wickerhamomycetaceae</taxon>
        <taxon>Wickerhamomyces</taxon>
    </lineage>
</organism>
<dbReference type="InParanoid" id="K0L057"/>
<dbReference type="EMBL" id="CAIF01000296">
    <property type="protein sequence ID" value="CCH46999.1"/>
    <property type="molecule type" value="Genomic_DNA"/>
</dbReference>
<name>K0L057_WICCF</name>
<evidence type="ECO:0000256" key="7">
    <source>
        <dbReference type="ARBA" id="ARBA00044334"/>
    </source>
</evidence>
<evidence type="ECO:0000256" key="5">
    <source>
        <dbReference type="ARBA" id="ARBA00044249"/>
    </source>
</evidence>
<accession>K0L057</accession>
<dbReference type="PANTHER" id="PTHR11405:SF53">
    <property type="entry name" value="CARBAMOYL-PHOSPHATE SYNTHASE [AMMONIA], MITOCHONDRIAL"/>
    <property type="match status" value="1"/>
</dbReference>
<feature type="domain" description="Carbamoyl phosphate synthase ATP-binding" evidence="8">
    <location>
        <begin position="17"/>
        <end position="106"/>
    </location>
</feature>
<dbReference type="Gene3D" id="3.30.470.20">
    <property type="entry name" value="ATP-grasp fold, B domain"/>
    <property type="match status" value="1"/>
</dbReference>
<evidence type="ECO:0000256" key="2">
    <source>
        <dbReference type="ARBA" id="ARBA00022741"/>
    </source>
</evidence>
<comment type="subunit">
    <text evidence="4">Heterodimer composed of 2 chains; the small (or glutamine) chain promotes the hydrolysis of glutamine to ammonia, which is used by the large (or ammonia) chain to synthesize carbamoyl phosphate.</text>
</comment>
<evidence type="ECO:0000259" key="8">
    <source>
        <dbReference type="Pfam" id="PF02786"/>
    </source>
</evidence>
<dbReference type="Pfam" id="PF02786">
    <property type="entry name" value="CPSase_L_D2"/>
    <property type="match status" value="1"/>
</dbReference>
<keyword evidence="2" id="KW-0547">Nucleotide-binding</keyword>
<dbReference type="GO" id="GO:0004088">
    <property type="term" value="F:carbamoyl-phosphate synthase (glutamine-hydrolyzing) activity"/>
    <property type="evidence" value="ECO:0007669"/>
    <property type="project" value="TreeGrafter"/>
</dbReference>
<keyword evidence="3" id="KW-0067">ATP-binding</keyword>
<dbReference type="InterPro" id="IPR005479">
    <property type="entry name" value="CPAse_ATP-bd"/>
</dbReference>
<sequence>MDVYELDGSKGVTVSVGAQLPQNFSLIVQNNGVQEQFAENVGFQDLAPPSYAQSGAAMSVIRNEGELEHKLDNAPKVSPDHTVIISKFIKAAQTIDFDTAAAAANGKLLVLDILEHVENAGIIHSGDATLLSNLLQDIFFWKRI</sequence>
<dbReference type="PANTHER" id="PTHR11405">
    <property type="entry name" value="CARBAMOYLTRANSFERASE FAMILY MEMBER"/>
    <property type="match status" value="1"/>
</dbReference>
<evidence type="ECO:0000256" key="3">
    <source>
        <dbReference type="ARBA" id="ARBA00022840"/>
    </source>
</evidence>
<keyword evidence="1 9" id="KW-0436">Ligase</keyword>
<evidence type="ECO:0000256" key="4">
    <source>
        <dbReference type="ARBA" id="ARBA00044031"/>
    </source>
</evidence>
<dbReference type="Gene3D" id="3.30.1490.20">
    <property type="entry name" value="ATP-grasp fold, A domain"/>
    <property type="match status" value="1"/>
</dbReference>
<dbReference type="eggNOG" id="KOG0370">
    <property type="taxonomic scope" value="Eukaryota"/>
</dbReference>
<dbReference type="STRING" id="1206466.K0L057"/>
<dbReference type="Proteomes" id="UP000009328">
    <property type="component" value="Unassembled WGS sequence"/>
</dbReference>
<reference evidence="9 10" key="1">
    <citation type="journal article" date="2012" name="Eukaryot. Cell">
        <title>Draft genome sequence of Wickerhamomyces ciferrii NRRL Y-1031 F-60-10.</title>
        <authorList>
            <person name="Schneider J."/>
            <person name="Andrea H."/>
            <person name="Blom J."/>
            <person name="Jaenicke S."/>
            <person name="Ruckert C."/>
            <person name="Schorsch C."/>
            <person name="Szczepanowski R."/>
            <person name="Farwick M."/>
            <person name="Goesmann A."/>
            <person name="Puhler A."/>
            <person name="Schaffer S."/>
            <person name="Tauch A."/>
            <person name="Kohler T."/>
            <person name="Brinkrolf K."/>
        </authorList>
    </citation>
    <scope>NUCLEOTIDE SEQUENCE [LARGE SCALE GENOMIC DNA]</scope>
    <source>
        <strain evidence="10">ATCC 14091 / BCRC 22168 / CBS 111 / JCM 3599 / NBRC 0793 / NRRL Y-1031 F-60-10</strain>
    </source>
</reference>
<evidence type="ECO:0000256" key="1">
    <source>
        <dbReference type="ARBA" id="ARBA00022598"/>
    </source>
</evidence>
<dbReference type="HOGENOM" id="CLU_1797948_0_0_1"/>
<comment type="caution">
    <text evidence="9">The sequence shown here is derived from an EMBL/GenBank/DDBJ whole genome shotgun (WGS) entry which is preliminary data.</text>
</comment>
<protein>
    <recommendedName>
        <fullName evidence="6">Ammonium-dependent carbamoyl phosphate synthetase</fullName>
    </recommendedName>
    <alternativeName>
        <fullName evidence="5">Arginine-specific carbamoyl phosphate synthetase, ammonia chain</fullName>
    </alternativeName>
    <alternativeName>
        <fullName evidence="7">Glutamine-dependent carbamoyl phosphate synthetase</fullName>
    </alternativeName>
</protein>
<dbReference type="GO" id="GO:0005737">
    <property type="term" value="C:cytoplasm"/>
    <property type="evidence" value="ECO:0007669"/>
    <property type="project" value="TreeGrafter"/>
</dbReference>
<dbReference type="GO" id="GO:0005524">
    <property type="term" value="F:ATP binding"/>
    <property type="evidence" value="ECO:0007669"/>
    <property type="project" value="UniProtKB-KW"/>
</dbReference>
<evidence type="ECO:0000313" key="9">
    <source>
        <dbReference type="EMBL" id="CCH46999.1"/>
    </source>
</evidence>
<evidence type="ECO:0000256" key="6">
    <source>
        <dbReference type="ARBA" id="ARBA00044318"/>
    </source>
</evidence>
<gene>
    <name evidence="9" type="ORF">BN7_6607</name>
</gene>
<keyword evidence="10" id="KW-1185">Reference proteome</keyword>
<dbReference type="AlphaFoldDB" id="K0L057"/>
<dbReference type="InterPro" id="IPR013815">
    <property type="entry name" value="ATP_grasp_subdomain_1"/>
</dbReference>
<dbReference type="SUPFAM" id="SSF56059">
    <property type="entry name" value="Glutathione synthetase ATP-binding domain-like"/>
    <property type="match status" value="1"/>
</dbReference>
<evidence type="ECO:0000313" key="10">
    <source>
        <dbReference type="Proteomes" id="UP000009328"/>
    </source>
</evidence>
<proteinExistence type="predicted"/>